<gene>
    <name evidence="4" type="ORF">ACFSCY_05790</name>
</gene>
<dbReference type="Gene3D" id="3.30.70.860">
    <property type="match status" value="1"/>
</dbReference>
<comment type="similarity">
    <text evidence="2 3">Belongs to the YajQ family.</text>
</comment>
<evidence type="ECO:0000256" key="2">
    <source>
        <dbReference type="ARBA" id="ARBA00093450"/>
    </source>
</evidence>
<dbReference type="InterPro" id="IPR007551">
    <property type="entry name" value="YajQ/Smlt4090-like"/>
</dbReference>
<accession>A0ABW4FE34</accession>
<organism evidence="4 5">
    <name type="scientific">Pseudonocardia aurantiaca</name>
    <dbReference type="NCBI Taxonomy" id="75290"/>
    <lineage>
        <taxon>Bacteria</taxon>
        <taxon>Bacillati</taxon>
        <taxon>Actinomycetota</taxon>
        <taxon>Actinomycetes</taxon>
        <taxon>Pseudonocardiales</taxon>
        <taxon>Pseudonocardiaceae</taxon>
        <taxon>Pseudonocardia</taxon>
    </lineage>
</organism>
<dbReference type="InterPro" id="IPR036183">
    <property type="entry name" value="YajQ-like_sf"/>
</dbReference>
<evidence type="ECO:0000313" key="4">
    <source>
        <dbReference type="EMBL" id="MFD1528945.1"/>
    </source>
</evidence>
<dbReference type="PANTHER" id="PTHR30476">
    <property type="entry name" value="UPF0234 PROTEIN YAJQ"/>
    <property type="match status" value="1"/>
</dbReference>
<dbReference type="NCBIfam" id="NF003819">
    <property type="entry name" value="PRK05412.1"/>
    <property type="match status" value="1"/>
</dbReference>
<dbReference type="Gene3D" id="3.30.70.990">
    <property type="entry name" value="YajQ-like, domain 2"/>
    <property type="match status" value="1"/>
</dbReference>
<dbReference type="CDD" id="cd11740">
    <property type="entry name" value="YajQ_like"/>
    <property type="match status" value="1"/>
</dbReference>
<proteinExistence type="inferred from homology"/>
<protein>
    <recommendedName>
        <fullName evidence="3">Nucleotide-binding protein ACFSCY_05790</fullName>
    </recommendedName>
</protein>
<comment type="caution">
    <text evidence="4">The sequence shown here is derived from an EMBL/GenBank/DDBJ whole genome shotgun (WGS) entry which is preliminary data.</text>
</comment>
<dbReference type="InterPro" id="IPR035571">
    <property type="entry name" value="UPF0234-like_C"/>
</dbReference>
<name>A0ABW4FE34_9PSEU</name>
<evidence type="ECO:0000256" key="1">
    <source>
        <dbReference type="ARBA" id="ARBA00022741"/>
    </source>
</evidence>
<dbReference type="Pfam" id="PF04461">
    <property type="entry name" value="YajQ"/>
    <property type="match status" value="1"/>
</dbReference>
<sequence>MADPSFDVVSKVDRQEVDNALKQAAKEFSQRYDFRGTGTSITWTGDEALQIESETEQRALAAVEVFKEKLIKRNVPLKAFEAGEPAVSGKVYKVNGKILQGIATDKAKEISKAIRDEKLKGVQAQIQGDQLRVSGKKKDDLQAVIALLKNRDFGIALQFVNYR</sequence>
<dbReference type="Proteomes" id="UP001597145">
    <property type="component" value="Unassembled WGS sequence"/>
</dbReference>
<keyword evidence="1 3" id="KW-0547">Nucleotide-binding</keyword>
<keyword evidence="5" id="KW-1185">Reference proteome</keyword>
<dbReference type="HAMAP" id="MF_00632">
    <property type="entry name" value="UPF0234"/>
    <property type="match status" value="1"/>
</dbReference>
<evidence type="ECO:0000313" key="5">
    <source>
        <dbReference type="Proteomes" id="UP001597145"/>
    </source>
</evidence>
<comment type="function">
    <text evidence="3">Nucleotide-binding protein.</text>
</comment>
<evidence type="ECO:0000256" key="3">
    <source>
        <dbReference type="HAMAP-Rule" id="MF_00632"/>
    </source>
</evidence>
<reference evidence="5" key="1">
    <citation type="journal article" date="2019" name="Int. J. Syst. Evol. Microbiol.">
        <title>The Global Catalogue of Microorganisms (GCM) 10K type strain sequencing project: providing services to taxonomists for standard genome sequencing and annotation.</title>
        <authorList>
            <consortium name="The Broad Institute Genomics Platform"/>
            <consortium name="The Broad Institute Genome Sequencing Center for Infectious Disease"/>
            <person name="Wu L."/>
            <person name="Ma J."/>
        </authorList>
    </citation>
    <scope>NUCLEOTIDE SEQUENCE [LARGE SCALE GENOMIC DNA]</scope>
    <source>
        <strain evidence="5">JCM 12165</strain>
    </source>
</reference>
<dbReference type="RefSeq" id="WP_343984826.1">
    <property type="nucleotide sequence ID" value="NZ_BAAAJG010000025.1"/>
</dbReference>
<dbReference type="SUPFAM" id="SSF89963">
    <property type="entry name" value="YajQ-like"/>
    <property type="match status" value="2"/>
</dbReference>
<dbReference type="EMBL" id="JBHUCP010000003">
    <property type="protein sequence ID" value="MFD1528945.1"/>
    <property type="molecule type" value="Genomic_DNA"/>
</dbReference>
<dbReference type="PANTHER" id="PTHR30476:SF0">
    <property type="entry name" value="UPF0234 PROTEIN YAJQ"/>
    <property type="match status" value="1"/>
</dbReference>
<dbReference type="InterPro" id="IPR035570">
    <property type="entry name" value="UPF0234_N"/>
</dbReference>